<dbReference type="PANTHER" id="PTHR30154:SF34">
    <property type="entry name" value="TRANSCRIPTIONAL REGULATOR AZLB"/>
    <property type="match status" value="1"/>
</dbReference>
<dbReference type="InterPro" id="IPR000485">
    <property type="entry name" value="AsnC-type_HTH_dom"/>
</dbReference>
<dbReference type="Pfam" id="PF01037">
    <property type="entry name" value="AsnC_trans_reg"/>
    <property type="match status" value="1"/>
</dbReference>
<keyword evidence="6" id="KW-1185">Reference proteome</keyword>
<dbReference type="EMBL" id="ATHO01000141">
    <property type="protein sequence ID" value="EQB02841.1"/>
    <property type="molecule type" value="Genomic_DNA"/>
</dbReference>
<dbReference type="Pfam" id="PF13412">
    <property type="entry name" value="HTH_24"/>
    <property type="match status" value="1"/>
</dbReference>
<evidence type="ECO:0000259" key="4">
    <source>
        <dbReference type="PROSITE" id="PS50956"/>
    </source>
</evidence>
<evidence type="ECO:0000256" key="1">
    <source>
        <dbReference type="ARBA" id="ARBA00023015"/>
    </source>
</evidence>
<dbReference type="PROSITE" id="PS00519">
    <property type="entry name" value="HTH_ASNC_1"/>
    <property type="match status" value="1"/>
</dbReference>
<reference evidence="5 6" key="1">
    <citation type="journal article" date="2013" name="Genome Announc.">
        <title>Draft Genome Sequence of Sphingobium quisquiliarum Strain P25T, a Novel Hexachlorocyclohexane (HCH)-Degrading Bacterium Isolated from an HCH Dumpsite.</title>
        <authorList>
            <person name="Kumar Singh A."/>
            <person name="Sangwan N."/>
            <person name="Sharma A."/>
            <person name="Gupta V."/>
            <person name="Khurana J.P."/>
            <person name="Lal R."/>
        </authorList>
    </citation>
    <scope>NUCLEOTIDE SEQUENCE [LARGE SCALE GENOMIC DNA]</scope>
    <source>
        <strain evidence="5 6">P25</strain>
    </source>
</reference>
<dbReference type="InterPro" id="IPR036390">
    <property type="entry name" value="WH_DNA-bd_sf"/>
</dbReference>
<dbReference type="AlphaFoldDB" id="T0GGL5"/>
<dbReference type="SUPFAM" id="SSF54909">
    <property type="entry name" value="Dimeric alpha+beta barrel"/>
    <property type="match status" value="1"/>
</dbReference>
<keyword evidence="2" id="KW-0238">DNA-binding</keyword>
<dbReference type="Proteomes" id="UP000015525">
    <property type="component" value="Unassembled WGS sequence"/>
</dbReference>
<dbReference type="InterPro" id="IPR019885">
    <property type="entry name" value="Tscrpt_reg_HTH_AsnC-type_CS"/>
</dbReference>
<dbReference type="Gene3D" id="3.30.70.920">
    <property type="match status" value="1"/>
</dbReference>
<keyword evidence="3" id="KW-0804">Transcription</keyword>
<evidence type="ECO:0000256" key="2">
    <source>
        <dbReference type="ARBA" id="ARBA00023125"/>
    </source>
</evidence>
<keyword evidence="1" id="KW-0805">Transcription regulation</keyword>
<gene>
    <name evidence="5" type="ORF">L288_15525</name>
</gene>
<dbReference type="GO" id="GO:0043200">
    <property type="term" value="P:response to amino acid"/>
    <property type="evidence" value="ECO:0007669"/>
    <property type="project" value="TreeGrafter"/>
</dbReference>
<dbReference type="PANTHER" id="PTHR30154">
    <property type="entry name" value="LEUCINE-RESPONSIVE REGULATORY PROTEIN"/>
    <property type="match status" value="1"/>
</dbReference>
<dbReference type="InterPro" id="IPR019888">
    <property type="entry name" value="Tscrpt_reg_AsnC-like"/>
</dbReference>
<dbReference type="CDD" id="cd00090">
    <property type="entry name" value="HTH_ARSR"/>
    <property type="match status" value="1"/>
</dbReference>
<comment type="caution">
    <text evidence="5">The sequence shown here is derived from an EMBL/GenBank/DDBJ whole genome shotgun (WGS) entry which is preliminary data.</text>
</comment>
<dbReference type="InterPro" id="IPR019887">
    <property type="entry name" value="Tscrpt_reg_AsnC/Lrp_C"/>
</dbReference>
<dbReference type="GO" id="GO:0043565">
    <property type="term" value="F:sequence-specific DNA binding"/>
    <property type="evidence" value="ECO:0007669"/>
    <property type="project" value="InterPro"/>
</dbReference>
<dbReference type="GO" id="GO:0005829">
    <property type="term" value="C:cytosol"/>
    <property type="evidence" value="ECO:0007669"/>
    <property type="project" value="TreeGrafter"/>
</dbReference>
<dbReference type="InterPro" id="IPR011008">
    <property type="entry name" value="Dimeric_a/b-barrel"/>
</dbReference>
<evidence type="ECO:0000313" key="5">
    <source>
        <dbReference type="EMBL" id="EQB02841.1"/>
    </source>
</evidence>
<dbReference type="PATRIC" id="fig|1329909.3.peg.2985"/>
<dbReference type="Gene3D" id="1.10.10.10">
    <property type="entry name" value="Winged helix-like DNA-binding domain superfamily/Winged helix DNA-binding domain"/>
    <property type="match status" value="1"/>
</dbReference>
<dbReference type="FunFam" id="1.10.10.10:FF:000186">
    <property type="entry name" value="AsnC family transcriptional regulator"/>
    <property type="match status" value="1"/>
</dbReference>
<dbReference type="InterPro" id="IPR011991">
    <property type="entry name" value="ArsR-like_HTH"/>
</dbReference>
<evidence type="ECO:0000256" key="3">
    <source>
        <dbReference type="ARBA" id="ARBA00023163"/>
    </source>
</evidence>
<protein>
    <recommendedName>
        <fullName evidence="4">HTH asnC-type domain-containing protein</fullName>
    </recommendedName>
</protein>
<feature type="domain" description="HTH asnC-type" evidence="4">
    <location>
        <begin position="49"/>
        <end position="110"/>
    </location>
</feature>
<proteinExistence type="predicted"/>
<dbReference type="GO" id="GO:0006355">
    <property type="term" value="P:regulation of DNA-templated transcription"/>
    <property type="evidence" value="ECO:0007669"/>
    <property type="project" value="UniProtKB-ARBA"/>
</dbReference>
<dbReference type="SMART" id="SM00344">
    <property type="entry name" value="HTH_ASNC"/>
    <property type="match status" value="1"/>
</dbReference>
<name>T0GGL5_9SPHN</name>
<dbReference type="PROSITE" id="PS50956">
    <property type="entry name" value="HTH_ASNC_2"/>
    <property type="match status" value="1"/>
</dbReference>
<dbReference type="PRINTS" id="PR00033">
    <property type="entry name" value="HTHASNC"/>
</dbReference>
<accession>T0GGL5</accession>
<dbReference type="SUPFAM" id="SSF46785">
    <property type="entry name" value="Winged helix' DNA-binding domain"/>
    <property type="match status" value="1"/>
</dbReference>
<organism evidence="5 6">
    <name type="scientific">Sphingobium quisquiliarum P25</name>
    <dbReference type="NCBI Taxonomy" id="1329909"/>
    <lineage>
        <taxon>Bacteria</taxon>
        <taxon>Pseudomonadati</taxon>
        <taxon>Pseudomonadota</taxon>
        <taxon>Alphaproteobacteria</taxon>
        <taxon>Sphingomonadales</taxon>
        <taxon>Sphingomonadaceae</taxon>
        <taxon>Sphingobium</taxon>
    </lineage>
</organism>
<evidence type="ECO:0000313" key="6">
    <source>
        <dbReference type="Proteomes" id="UP000015525"/>
    </source>
</evidence>
<sequence length="206" mass="23204">MLDMMLVLLAAGLHEKARQVRAIYANMEDVKAIFCRHMNYQRPNMPNIIDDIDARILDQIQSDGRITNQELADRVGLSPSPCLRRVRHLESAGVISGYVALVDPGTIGLEVTAFVRVRLKEQGDRHLAMFEGAVVHLPEVMECYLMTGESDYQLRVVVGSLEEFETFLRHKLTPIEAVAEVTSSFALRPVVYKTALPVRARRTGER</sequence>
<dbReference type="InterPro" id="IPR036388">
    <property type="entry name" value="WH-like_DNA-bd_sf"/>
</dbReference>